<feature type="transmembrane region" description="Helical" evidence="1">
    <location>
        <begin position="32"/>
        <end position="51"/>
    </location>
</feature>
<keyword evidence="1" id="KW-0812">Transmembrane</keyword>
<protein>
    <submittedName>
        <fullName evidence="2">Uncharacterized protein</fullName>
    </submittedName>
</protein>
<feature type="transmembrane region" description="Helical" evidence="1">
    <location>
        <begin position="168"/>
        <end position="191"/>
    </location>
</feature>
<organism evidence="2 3">
    <name type="scientific">Glutamicibacter mishrai</name>
    <dbReference type="NCBI Taxonomy" id="1775880"/>
    <lineage>
        <taxon>Bacteria</taxon>
        <taxon>Bacillati</taxon>
        <taxon>Actinomycetota</taxon>
        <taxon>Actinomycetes</taxon>
        <taxon>Micrococcales</taxon>
        <taxon>Micrococcaceae</taxon>
        <taxon>Glutamicibacter</taxon>
    </lineage>
</organism>
<evidence type="ECO:0000256" key="1">
    <source>
        <dbReference type="SAM" id="Phobius"/>
    </source>
</evidence>
<evidence type="ECO:0000313" key="2">
    <source>
        <dbReference type="EMBL" id="QIV87181.1"/>
    </source>
</evidence>
<feature type="transmembrane region" description="Helical" evidence="1">
    <location>
        <begin position="215"/>
        <end position="233"/>
    </location>
</feature>
<keyword evidence="3" id="KW-1185">Reference proteome</keyword>
<name>A0A6H0SKU4_9MICC</name>
<feature type="transmembrane region" description="Helical" evidence="1">
    <location>
        <begin position="446"/>
        <end position="466"/>
    </location>
</feature>
<feature type="transmembrane region" description="Helical" evidence="1">
    <location>
        <begin position="372"/>
        <end position="391"/>
    </location>
</feature>
<dbReference type="AlphaFoldDB" id="A0A6H0SKU4"/>
<proteinExistence type="predicted"/>
<feature type="transmembrane region" description="Helical" evidence="1">
    <location>
        <begin position="472"/>
        <end position="489"/>
    </location>
</feature>
<feature type="transmembrane region" description="Helical" evidence="1">
    <location>
        <begin position="331"/>
        <end position="352"/>
    </location>
</feature>
<dbReference type="EMBL" id="CP032549">
    <property type="protein sequence ID" value="QIV87181.1"/>
    <property type="molecule type" value="Genomic_DNA"/>
</dbReference>
<feature type="transmembrane region" description="Helical" evidence="1">
    <location>
        <begin position="106"/>
        <end position="128"/>
    </location>
</feature>
<gene>
    <name evidence="2" type="ORF">D3791_08575</name>
</gene>
<evidence type="ECO:0000313" key="3">
    <source>
        <dbReference type="Proteomes" id="UP000502331"/>
    </source>
</evidence>
<feature type="transmembrane region" description="Helical" evidence="1">
    <location>
        <begin position="287"/>
        <end position="311"/>
    </location>
</feature>
<accession>A0A6H0SKU4</accession>
<feature type="transmembrane region" description="Helical" evidence="1">
    <location>
        <begin position="403"/>
        <end position="425"/>
    </location>
</feature>
<feature type="transmembrane region" description="Helical" evidence="1">
    <location>
        <begin position="245"/>
        <end position="266"/>
    </location>
</feature>
<sequence length="502" mass="55052">MAVVATIIYLWLRSVAHRRGTQALRRAQSHSFWCALIAFFLSTSWDLAQFWSVPAQSQSMLTLVFIALNAGGWLAAVYIIGLFTWPKELQTVRVASLEPRSLTTPFPRMLGALVGILAIAASCLIWPVSKVAAYVSESDREGVPAQDYSNFSEVRWDGLDRWRPGTEVAPLFALCIAGVLLATALIAFIILKRRPLAGISVDHNQQLRAVWLNRLLRNCGWVLINIVGSEISYANPILGTGWNTVSTFGFITLGFVLFVWAPKFAVANVGRNAKASASSRMRDHSNAVSYVLNSLMVLAAYAIWIACSYRFEHLSEAFGPARAQAASNTLMLALSGAAVAIYLVLSAGFAFYAHLRAKLGTPREPISENLPVWVYSLAALFIASGIFMLYTPQTLTPGAELAVSPWVSTGIVLGLLLIAAGYIWWTRHCSVPWQVTGEQEIWYRQVLEFRALRILCSALFLLPGVASFDEPMVIAIGVGLFCIPSLLVVKRPNARLLTNVSA</sequence>
<keyword evidence="1" id="KW-1133">Transmembrane helix</keyword>
<keyword evidence="1" id="KW-0472">Membrane</keyword>
<feature type="transmembrane region" description="Helical" evidence="1">
    <location>
        <begin position="63"/>
        <end position="85"/>
    </location>
</feature>
<reference evidence="2 3" key="1">
    <citation type="submission" date="2018-09" db="EMBL/GenBank/DDBJ databases">
        <title>Glutamicibacter mishrai S5-52T (LMG 29155T = KCTC 39846T).</title>
        <authorList>
            <person name="Das S.K."/>
        </authorList>
    </citation>
    <scope>NUCLEOTIDE SEQUENCE [LARGE SCALE GENOMIC DNA]</scope>
    <source>
        <strain evidence="2 3">S5-52</strain>
    </source>
</reference>
<dbReference type="Proteomes" id="UP000502331">
    <property type="component" value="Chromosome"/>
</dbReference>